<sequence length="285" mass="32897">MAKAVHESMSYTIFHARKFTMPKVVVKAHPADSLEGLINSRKQSGRSLASQREESQLWLSLETNPNEKRSHAKGLTNIMKDIKRFIKEEKKDRKVRKSIEAKIETARVAAKNLWDRKTRRSTEMSLDKHKHKDSKALEQQPWKLHEGDDTNIDTVQEANPQAVMLDSKNLVPTHYNILRDDKNPLQLLKVFMERGKQSHLEESSDSSSSSDEAEIVREPEDESGLFVSTSSLPTRKRAARSGFTFRGLQTLREFLKQHGVVVSLKIANIFRELLFSRRPIDRWRQ</sequence>
<accession>A0A2T7Q076</accession>
<protein>
    <submittedName>
        <fullName evidence="2">Uncharacterized protein</fullName>
    </submittedName>
</protein>
<evidence type="ECO:0000313" key="3">
    <source>
        <dbReference type="Proteomes" id="UP000245119"/>
    </source>
</evidence>
<organism evidence="2 3">
    <name type="scientific">Pomacea canaliculata</name>
    <name type="common">Golden apple snail</name>
    <dbReference type="NCBI Taxonomy" id="400727"/>
    <lineage>
        <taxon>Eukaryota</taxon>
        <taxon>Metazoa</taxon>
        <taxon>Spiralia</taxon>
        <taxon>Lophotrochozoa</taxon>
        <taxon>Mollusca</taxon>
        <taxon>Gastropoda</taxon>
        <taxon>Caenogastropoda</taxon>
        <taxon>Architaenioglossa</taxon>
        <taxon>Ampullarioidea</taxon>
        <taxon>Ampullariidae</taxon>
        <taxon>Pomacea</taxon>
    </lineage>
</organism>
<reference evidence="2 3" key="1">
    <citation type="submission" date="2018-04" db="EMBL/GenBank/DDBJ databases">
        <title>The genome of golden apple snail Pomacea canaliculata provides insight into stress tolerance and invasive adaptation.</title>
        <authorList>
            <person name="Liu C."/>
            <person name="Liu B."/>
            <person name="Ren Y."/>
            <person name="Zhang Y."/>
            <person name="Wang H."/>
            <person name="Li S."/>
            <person name="Jiang F."/>
            <person name="Yin L."/>
            <person name="Zhang G."/>
            <person name="Qian W."/>
            <person name="Fan W."/>
        </authorList>
    </citation>
    <scope>NUCLEOTIDE SEQUENCE [LARGE SCALE GENOMIC DNA]</scope>
    <source>
        <strain evidence="2">SZHN2017</strain>
        <tissue evidence="2">Muscle</tissue>
    </source>
</reference>
<gene>
    <name evidence="2" type="ORF">C0Q70_01704</name>
</gene>
<comment type="caution">
    <text evidence="2">The sequence shown here is derived from an EMBL/GenBank/DDBJ whole genome shotgun (WGS) entry which is preliminary data.</text>
</comment>
<dbReference type="AlphaFoldDB" id="A0A2T7Q076"/>
<evidence type="ECO:0000313" key="2">
    <source>
        <dbReference type="EMBL" id="PVD39076.1"/>
    </source>
</evidence>
<proteinExistence type="predicted"/>
<feature type="region of interest" description="Disordered" evidence="1">
    <location>
        <begin position="198"/>
        <end position="229"/>
    </location>
</feature>
<name>A0A2T7Q076_POMCA</name>
<evidence type="ECO:0000256" key="1">
    <source>
        <dbReference type="SAM" id="MobiDB-lite"/>
    </source>
</evidence>
<keyword evidence="3" id="KW-1185">Reference proteome</keyword>
<dbReference type="Proteomes" id="UP000245119">
    <property type="component" value="Linkage Group LG1"/>
</dbReference>
<dbReference type="EMBL" id="PZQS01000001">
    <property type="protein sequence ID" value="PVD39076.1"/>
    <property type="molecule type" value="Genomic_DNA"/>
</dbReference>